<evidence type="ECO:0000313" key="6">
    <source>
        <dbReference type="Proteomes" id="UP000469125"/>
    </source>
</evidence>
<keyword evidence="6" id="KW-1185">Reference proteome</keyword>
<evidence type="ECO:0000256" key="1">
    <source>
        <dbReference type="ARBA" id="ARBA00023015"/>
    </source>
</evidence>
<proteinExistence type="predicted"/>
<evidence type="ECO:0000259" key="4">
    <source>
        <dbReference type="PROSITE" id="PS01124"/>
    </source>
</evidence>
<gene>
    <name evidence="5" type="ORF">GMD78_13955</name>
</gene>
<comment type="caution">
    <text evidence="5">The sequence shown here is derived from an EMBL/GenBank/DDBJ whole genome shotgun (WGS) entry which is preliminary data.</text>
</comment>
<keyword evidence="3" id="KW-0804">Transcription</keyword>
<name>A0A6N8FN43_9BACI</name>
<dbReference type="InterPro" id="IPR020449">
    <property type="entry name" value="Tscrpt_reg_AraC-type_HTH"/>
</dbReference>
<sequence>MEGLQRLIDSIDYIEKNLTSDIEIEHIAKVACMSKFHYQRTFHILTGVTVAEYIRKRRLTFAAQELNQTNQRVIDIALKYGYETPESFSKAFRKVHGLSPSAAKNRGQPLKAFSRLSFQIQIKGDVEMDYKIIEKDAFRIVGKGIRVTTREGENLRKIPEFWEETKRSKFGMDLANLSGSMGVLGVCLDFDQQQEEFTYFVAIEETEQAPEEWEAKEITASTWAVFEAVGALPHSIQNVWQRIFSEWFPSTGYEHSDAPEIEVYPIEGNVNDEDHRCEVWIPIMNK</sequence>
<evidence type="ECO:0000256" key="3">
    <source>
        <dbReference type="ARBA" id="ARBA00023163"/>
    </source>
</evidence>
<accession>A0A6N8FN43</accession>
<dbReference type="GO" id="GO:0043565">
    <property type="term" value="F:sequence-specific DNA binding"/>
    <property type="evidence" value="ECO:0007669"/>
    <property type="project" value="InterPro"/>
</dbReference>
<dbReference type="SMART" id="SM00342">
    <property type="entry name" value="HTH_ARAC"/>
    <property type="match status" value="1"/>
</dbReference>
<dbReference type="InterPro" id="IPR029442">
    <property type="entry name" value="GyrI-like"/>
</dbReference>
<dbReference type="SUPFAM" id="SSF46689">
    <property type="entry name" value="Homeodomain-like"/>
    <property type="match status" value="2"/>
</dbReference>
<organism evidence="5 6">
    <name type="scientific">Ornithinibacillus caprae</name>
    <dbReference type="NCBI Taxonomy" id="2678566"/>
    <lineage>
        <taxon>Bacteria</taxon>
        <taxon>Bacillati</taxon>
        <taxon>Bacillota</taxon>
        <taxon>Bacilli</taxon>
        <taxon>Bacillales</taxon>
        <taxon>Bacillaceae</taxon>
        <taxon>Ornithinibacillus</taxon>
    </lineage>
</organism>
<dbReference type="InterPro" id="IPR011256">
    <property type="entry name" value="Reg_factor_effector_dom_sf"/>
</dbReference>
<dbReference type="Proteomes" id="UP000469125">
    <property type="component" value="Unassembled WGS sequence"/>
</dbReference>
<feature type="domain" description="HTH araC/xylS-type" evidence="4">
    <location>
        <begin position="8"/>
        <end position="106"/>
    </location>
</feature>
<dbReference type="Pfam" id="PF12833">
    <property type="entry name" value="HTH_18"/>
    <property type="match status" value="1"/>
</dbReference>
<dbReference type="PROSITE" id="PS01124">
    <property type="entry name" value="HTH_ARAC_FAMILY_2"/>
    <property type="match status" value="1"/>
</dbReference>
<dbReference type="RefSeq" id="WP_343042329.1">
    <property type="nucleotide sequence ID" value="NZ_WOCA01000011.1"/>
</dbReference>
<dbReference type="PANTHER" id="PTHR47504">
    <property type="entry name" value="RIGHT ORIGIN-BINDING PROTEIN"/>
    <property type="match status" value="1"/>
</dbReference>
<dbReference type="SUPFAM" id="SSF55136">
    <property type="entry name" value="Probable bacterial effector-binding domain"/>
    <property type="match status" value="1"/>
</dbReference>
<evidence type="ECO:0000313" key="5">
    <source>
        <dbReference type="EMBL" id="MUK89467.1"/>
    </source>
</evidence>
<dbReference type="SMART" id="SM00871">
    <property type="entry name" value="AraC_E_bind"/>
    <property type="match status" value="1"/>
</dbReference>
<dbReference type="InterPro" id="IPR010499">
    <property type="entry name" value="AraC_E-bd"/>
</dbReference>
<reference evidence="5 6" key="1">
    <citation type="submission" date="2019-11" db="EMBL/GenBank/DDBJ databases">
        <authorList>
            <person name="Li X."/>
        </authorList>
    </citation>
    <scope>NUCLEOTIDE SEQUENCE [LARGE SCALE GENOMIC DNA]</scope>
    <source>
        <strain evidence="5 6">L9</strain>
    </source>
</reference>
<dbReference type="PRINTS" id="PR00032">
    <property type="entry name" value="HTHARAC"/>
</dbReference>
<dbReference type="PANTHER" id="PTHR47504:SF5">
    <property type="entry name" value="RIGHT ORIGIN-BINDING PROTEIN"/>
    <property type="match status" value="1"/>
</dbReference>
<dbReference type="PROSITE" id="PS00041">
    <property type="entry name" value="HTH_ARAC_FAMILY_1"/>
    <property type="match status" value="1"/>
</dbReference>
<keyword evidence="2" id="KW-0238">DNA-binding</keyword>
<keyword evidence="1" id="KW-0805">Transcription regulation</keyword>
<dbReference type="InterPro" id="IPR018062">
    <property type="entry name" value="HTH_AraC-typ_CS"/>
</dbReference>
<dbReference type="Gene3D" id="3.20.80.10">
    <property type="entry name" value="Regulatory factor, effector binding domain"/>
    <property type="match status" value="1"/>
</dbReference>
<evidence type="ECO:0000256" key="2">
    <source>
        <dbReference type="ARBA" id="ARBA00023125"/>
    </source>
</evidence>
<dbReference type="InterPro" id="IPR009057">
    <property type="entry name" value="Homeodomain-like_sf"/>
</dbReference>
<dbReference type="Gene3D" id="1.10.10.60">
    <property type="entry name" value="Homeodomain-like"/>
    <property type="match status" value="2"/>
</dbReference>
<dbReference type="InterPro" id="IPR050959">
    <property type="entry name" value="MarA-like"/>
</dbReference>
<dbReference type="EMBL" id="WOCA01000011">
    <property type="protein sequence ID" value="MUK89467.1"/>
    <property type="molecule type" value="Genomic_DNA"/>
</dbReference>
<dbReference type="GO" id="GO:0003700">
    <property type="term" value="F:DNA-binding transcription factor activity"/>
    <property type="evidence" value="ECO:0007669"/>
    <property type="project" value="InterPro"/>
</dbReference>
<protein>
    <submittedName>
        <fullName evidence="5">Helix-turn-helix domain-containing protein</fullName>
    </submittedName>
</protein>
<dbReference type="InterPro" id="IPR018060">
    <property type="entry name" value="HTH_AraC"/>
</dbReference>
<dbReference type="AlphaFoldDB" id="A0A6N8FN43"/>
<dbReference type="Pfam" id="PF06445">
    <property type="entry name" value="GyrI-like"/>
    <property type="match status" value="1"/>
</dbReference>